<dbReference type="KEGG" id="mis:MICPUN_107993"/>
<dbReference type="Proteomes" id="UP000002009">
    <property type="component" value="Chromosome 3"/>
</dbReference>
<feature type="compositionally biased region" description="Low complexity" evidence="1">
    <location>
        <begin position="110"/>
        <end position="119"/>
    </location>
</feature>
<dbReference type="GeneID" id="8241893"/>
<sequence length="412" mass="44579">MASVWDPDPPVAIPNGETSGGKETYEPGGSPFPPVPGSDAASADRSARARRTIKFHPTAFVAKTKLIVPGAILSVGFSTHGGCVDDADAAAARAAYTAWYAGGGFEYSAPSSGGDSPGPSRRRTSDPGRGLLEDGAEAEAGATAAEEEEEEATNEEEAKEKEAKAEAEVMDELEAEVEAEAEAEAAEAVEDFDAIRMAEAQASIDELSASDDLKRQLEANASTPDDELADEPETYDDLDPRFVKALADIDLSEEHFPFDLDAMAMRNERYFPAPGWGYDEAMMQDAYWLFRNATWRGDVWLNLEACMLRPGGKNVGAFVQDNENPPYRRMLAQKLGYAVVYHSRTRGGGEFDEIEGWRKFLTPGGSGADERARPDRANTFVGDVRIYDEDGAAFKRPDAVFPPAKIPTQSEL</sequence>
<feature type="region of interest" description="Disordered" evidence="1">
    <location>
        <begin position="108"/>
        <end position="186"/>
    </location>
</feature>
<dbReference type="RefSeq" id="XP_002501129.1">
    <property type="nucleotide sequence ID" value="XM_002501083.1"/>
</dbReference>
<evidence type="ECO:0000313" key="2">
    <source>
        <dbReference type="EMBL" id="ACO62387.1"/>
    </source>
</evidence>
<dbReference type="InParanoid" id="C1E2R1"/>
<feature type="compositionally biased region" description="Acidic residues" evidence="1">
    <location>
        <begin position="145"/>
        <end position="155"/>
    </location>
</feature>
<name>C1E2R1_MICCC</name>
<protein>
    <submittedName>
        <fullName evidence="2">Uncharacterized protein</fullName>
    </submittedName>
</protein>
<evidence type="ECO:0000313" key="3">
    <source>
        <dbReference type="Proteomes" id="UP000002009"/>
    </source>
</evidence>
<accession>C1E2R1</accession>
<dbReference type="OrthoDB" id="413402at2759"/>
<reference evidence="2 3" key="1">
    <citation type="journal article" date="2009" name="Science">
        <title>Green evolution and dynamic adaptations revealed by genomes of the marine picoeukaryotes Micromonas.</title>
        <authorList>
            <person name="Worden A.Z."/>
            <person name="Lee J.H."/>
            <person name="Mock T."/>
            <person name="Rouze P."/>
            <person name="Simmons M.P."/>
            <person name="Aerts A.L."/>
            <person name="Allen A.E."/>
            <person name="Cuvelier M.L."/>
            <person name="Derelle E."/>
            <person name="Everett M.V."/>
            <person name="Foulon E."/>
            <person name="Grimwood J."/>
            <person name="Gundlach H."/>
            <person name="Henrissat B."/>
            <person name="Napoli C."/>
            <person name="McDonald S.M."/>
            <person name="Parker M.S."/>
            <person name="Rombauts S."/>
            <person name="Salamov A."/>
            <person name="Von Dassow P."/>
            <person name="Badger J.H."/>
            <person name="Coutinho P.M."/>
            <person name="Demir E."/>
            <person name="Dubchak I."/>
            <person name="Gentemann C."/>
            <person name="Eikrem W."/>
            <person name="Gready J.E."/>
            <person name="John U."/>
            <person name="Lanier W."/>
            <person name="Lindquist E.A."/>
            <person name="Lucas S."/>
            <person name="Mayer K.F."/>
            <person name="Moreau H."/>
            <person name="Not F."/>
            <person name="Otillar R."/>
            <person name="Panaud O."/>
            <person name="Pangilinan J."/>
            <person name="Paulsen I."/>
            <person name="Piegu B."/>
            <person name="Poliakov A."/>
            <person name="Robbens S."/>
            <person name="Schmutz J."/>
            <person name="Toulza E."/>
            <person name="Wyss T."/>
            <person name="Zelensky A."/>
            <person name="Zhou K."/>
            <person name="Armbrust E.V."/>
            <person name="Bhattacharya D."/>
            <person name="Goodenough U.W."/>
            <person name="Van de Peer Y."/>
            <person name="Grigoriev I.V."/>
        </authorList>
    </citation>
    <scope>NUCLEOTIDE SEQUENCE [LARGE SCALE GENOMIC DNA]</scope>
    <source>
        <strain evidence="3">RCC299 / NOUM17</strain>
    </source>
</reference>
<keyword evidence="3" id="KW-1185">Reference proteome</keyword>
<organism evidence="2 3">
    <name type="scientific">Micromonas commoda (strain RCC299 / NOUM17 / CCMP2709)</name>
    <name type="common">Picoplanktonic green alga</name>
    <dbReference type="NCBI Taxonomy" id="296587"/>
    <lineage>
        <taxon>Eukaryota</taxon>
        <taxon>Viridiplantae</taxon>
        <taxon>Chlorophyta</taxon>
        <taxon>Mamiellophyceae</taxon>
        <taxon>Mamiellales</taxon>
        <taxon>Mamiellaceae</taxon>
        <taxon>Micromonas</taxon>
    </lineage>
</organism>
<feature type="region of interest" description="Disordered" evidence="1">
    <location>
        <begin position="1"/>
        <end position="48"/>
    </location>
</feature>
<proteinExistence type="predicted"/>
<gene>
    <name evidence="2" type="ORF">MICPUN_107993</name>
</gene>
<dbReference type="AlphaFoldDB" id="C1E2R1"/>
<dbReference type="EMBL" id="CP001324">
    <property type="protein sequence ID" value="ACO62387.1"/>
    <property type="molecule type" value="Genomic_DNA"/>
</dbReference>
<evidence type="ECO:0000256" key="1">
    <source>
        <dbReference type="SAM" id="MobiDB-lite"/>
    </source>
</evidence>
<feature type="compositionally biased region" description="Acidic residues" evidence="1">
    <location>
        <begin position="168"/>
        <end position="186"/>
    </location>
</feature>
<feature type="compositionally biased region" description="Basic and acidic residues" evidence="1">
    <location>
        <begin position="156"/>
        <end position="167"/>
    </location>
</feature>